<organism evidence="1 2">
    <name type="scientific">Albula goreensis</name>
    <dbReference type="NCBI Taxonomy" id="1534307"/>
    <lineage>
        <taxon>Eukaryota</taxon>
        <taxon>Metazoa</taxon>
        <taxon>Chordata</taxon>
        <taxon>Craniata</taxon>
        <taxon>Vertebrata</taxon>
        <taxon>Euteleostomi</taxon>
        <taxon>Actinopterygii</taxon>
        <taxon>Neopterygii</taxon>
        <taxon>Teleostei</taxon>
        <taxon>Albuliformes</taxon>
        <taxon>Albulidae</taxon>
        <taxon>Albula</taxon>
    </lineage>
</organism>
<proteinExistence type="predicted"/>
<dbReference type="Proteomes" id="UP000829720">
    <property type="component" value="Unassembled WGS sequence"/>
</dbReference>
<accession>A0A8T3DDT2</accession>
<name>A0A8T3DDT2_9TELE</name>
<keyword evidence="2" id="KW-1185">Reference proteome</keyword>
<comment type="caution">
    <text evidence="1">The sequence shown here is derived from an EMBL/GenBank/DDBJ whole genome shotgun (WGS) entry which is preliminary data.</text>
</comment>
<dbReference type="EMBL" id="JAERUA010000011">
    <property type="protein sequence ID" value="KAI1893964.1"/>
    <property type="molecule type" value="Genomic_DNA"/>
</dbReference>
<sequence length="153" mass="16130">MEMGSRRGQQAFLRAEEPLILSDTSQHVASVADSACIRRGAPASPSPWDPQSETHNRNVFKQRAATSVAVEEFPVNARGGSVALVSAAVALVSVAVAVPQCSAHADTVVLRMSPAVWRPYPRVTGARVGGPNLPVSLPPPCAFNVYVNNNEGC</sequence>
<dbReference type="AlphaFoldDB" id="A0A8T3DDT2"/>
<evidence type="ECO:0000313" key="1">
    <source>
        <dbReference type="EMBL" id="KAI1893964.1"/>
    </source>
</evidence>
<protein>
    <submittedName>
        <fullName evidence="1">Uncharacterized protein</fullName>
    </submittedName>
</protein>
<reference evidence="1" key="1">
    <citation type="submission" date="2021-01" db="EMBL/GenBank/DDBJ databases">
        <authorList>
            <person name="Zahm M."/>
            <person name="Roques C."/>
            <person name="Cabau C."/>
            <person name="Klopp C."/>
            <person name="Donnadieu C."/>
            <person name="Jouanno E."/>
            <person name="Lampietro C."/>
            <person name="Louis A."/>
            <person name="Herpin A."/>
            <person name="Echchiki A."/>
            <person name="Berthelot C."/>
            <person name="Parey E."/>
            <person name="Roest-Crollius H."/>
            <person name="Braasch I."/>
            <person name="Postlethwait J."/>
            <person name="Bobe J."/>
            <person name="Montfort J."/>
            <person name="Bouchez O."/>
            <person name="Begum T."/>
            <person name="Mejri S."/>
            <person name="Adams A."/>
            <person name="Chen W.-J."/>
            <person name="Guiguen Y."/>
        </authorList>
    </citation>
    <scope>NUCLEOTIDE SEQUENCE</scope>
    <source>
        <tissue evidence="1">Blood</tissue>
    </source>
</reference>
<evidence type="ECO:0000313" key="2">
    <source>
        <dbReference type="Proteomes" id="UP000829720"/>
    </source>
</evidence>
<gene>
    <name evidence="1" type="ORF">AGOR_G00129080</name>
</gene>